<keyword evidence="3" id="KW-1185">Reference proteome</keyword>
<protein>
    <recommendedName>
        <fullName evidence="1">Myb-like domain-containing protein</fullName>
    </recommendedName>
</protein>
<dbReference type="AlphaFoldDB" id="A0AAN7GHY1"/>
<sequence>MKTEAVAVWELGRWGTREELILGGAVLRHGAGDWELVASELRSRIPYDFTPEICKAKYQDLNQRFSGCTSWLEELRKQRIEELRQALAQSESSIGSLELKLNTLRGEKGENNYVDYDSRQVKIEYFQRETLKDEILSSSSFTPQGSTDWSTEKALETKPNISQSAEQVRDSIINNLGDFFLARATGCVKKRRGRRKRKDRGREVKEVLVTMIL</sequence>
<feature type="domain" description="Myb-like" evidence="1">
    <location>
        <begin position="12"/>
        <end position="62"/>
    </location>
</feature>
<gene>
    <name evidence="2" type="ORF">SAY87_012732</name>
</gene>
<accession>A0AAN7GHY1</accession>
<evidence type="ECO:0000259" key="1">
    <source>
        <dbReference type="PROSITE" id="PS50090"/>
    </source>
</evidence>
<dbReference type="PANTHER" id="PTHR37888:SF4">
    <property type="entry name" value="OS07G0565300 PROTEIN"/>
    <property type="match status" value="1"/>
</dbReference>
<reference evidence="2 3" key="1">
    <citation type="journal article" date="2023" name="Hortic Res">
        <title>Pangenome of water caltrop reveals structural variations and asymmetric subgenome divergence after allopolyploidization.</title>
        <authorList>
            <person name="Zhang X."/>
            <person name="Chen Y."/>
            <person name="Wang L."/>
            <person name="Yuan Y."/>
            <person name="Fang M."/>
            <person name="Shi L."/>
            <person name="Lu R."/>
            <person name="Comes H.P."/>
            <person name="Ma Y."/>
            <person name="Chen Y."/>
            <person name="Huang G."/>
            <person name="Zhou Y."/>
            <person name="Zheng Z."/>
            <person name="Qiu Y."/>
        </authorList>
    </citation>
    <scope>NUCLEOTIDE SEQUENCE [LARGE SCALE GENOMIC DNA]</scope>
    <source>
        <tissue evidence="2">Roots</tissue>
    </source>
</reference>
<name>A0AAN7GHY1_9MYRT</name>
<dbReference type="EMBL" id="JAXIOK010000021">
    <property type="protein sequence ID" value="KAK4746420.1"/>
    <property type="molecule type" value="Genomic_DNA"/>
</dbReference>
<evidence type="ECO:0000313" key="2">
    <source>
        <dbReference type="EMBL" id="KAK4746420.1"/>
    </source>
</evidence>
<dbReference type="SUPFAM" id="SSF46689">
    <property type="entry name" value="Homeodomain-like"/>
    <property type="match status" value="1"/>
</dbReference>
<comment type="caution">
    <text evidence="2">The sequence shown here is derived from an EMBL/GenBank/DDBJ whole genome shotgun (WGS) entry which is preliminary data.</text>
</comment>
<organism evidence="2 3">
    <name type="scientific">Trapa incisa</name>
    <dbReference type="NCBI Taxonomy" id="236973"/>
    <lineage>
        <taxon>Eukaryota</taxon>
        <taxon>Viridiplantae</taxon>
        <taxon>Streptophyta</taxon>
        <taxon>Embryophyta</taxon>
        <taxon>Tracheophyta</taxon>
        <taxon>Spermatophyta</taxon>
        <taxon>Magnoliopsida</taxon>
        <taxon>eudicotyledons</taxon>
        <taxon>Gunneridae</taxon>
        <taxon>Pentapetalae</taxon>
        <taxon>rosids</taxon>
        <taxon>malvids</taxon>
        <taxon>Myrtales</taxon>
        <taxon>Lythraceae</taxon>
        <taxon>Trapa</taxon>
    </lineage>
</organism>
<dbReference type="InterPro" id="IPR009057">
    <property type="entry name" value="Homeodomain-like_sf"/>
</dbReference>
<dbReference type="InterPro" id="IPR001005">
    <property type="entry name" value="SANT/Myb"/>
</dbReference>
<dbReference type="PROSITE" id="PS50090">
    <property type="entry name" value="MYB_LIKE"/>
    <property type="match status" value="1"/>
</dbReference>
<evidence type="ECO:0000313" key="3">
    <source>
        <dbReference type="Proteomes" id="UP001345219"/>
    </source>
</evidence>
<dbReference type="CDD" id="cd00167">
    <property type="entry name" value="SANT"/>
    <property type="match status" value="1"/>
</dbReference>
<dbReference type="PANTHER" id="PTHR37888">
    <property type="entry name" value="DNA-BINDING BROMODOMAIN-CONTAINING PROTEIN"/>
    <property type="match status" value="1"/>
</dbReference>
<dbReference type="Proteomes" id="UP001345219">
    <property type="component" value="Chromosome 10"/>
</dbReference>
<proteinExistence type="predicted"/>